<gene>
    <name evidence="4" type="ORF">IOD40_07075</name>
</gene>
<sequence>MTVDFQQLRVKMVDGQVRTTDVTQVSLLAAMLSVPREEYVPEERRALAYIDEDIELAPAGEGAEARYLMEPSPFAKMVQVAEIRPGDRVLDVACGTGYSSAVLARLASEVIALESIATVAERAKSILEAQGVGNVEVVQGALAEGHCVKAPYDVIVINGSVDEVSKELFDQLAEGGRLVAVVGTGNAGRAAIYVKDDGHVSARTVFNAAVRPLAEFARTIAFEF</sequence>
<keyword evidence="5" id="KW-1185">Reference proteome</keyword>
<dbReference type="InterPro" id="IPR000682">
    <property type="entry name" value="PCMT"/>
</dbReference>
<evidence type="ECO:0000256" key="1">
    <source>
        <dbReference type="ARBA" id="ARBA00005369"/>
    </source>
</evidence>
<dbReference type="EMBL" id="JADGMQ010000003">
    <property type="protein sequence ID" value="MBI1620423.1"/>
    <property type="molecule type" value="Genomic_DNA"/>
</dbReference>
<dbReference type="PANTHER" id="PTHR11579:SF18">
    <property type="entry name" value="PROTEIN-L-ISOASPARTATE O-METHYLTRANSFERASE"/>
    <property type="match status" value="1"/>
</dbReference>
<dbReference type="Pfam" id="PF01135">
    <property type="entry name" value="PCMT"/>
    <property type="match status" value="1"/>
</dbReference>
<organism evidence="4 5">
    <name type="scientific">Aquamicrobium zhengzhouense</name>
    <dbReference type="NCBI Taxonomy" id="2781738"/>
    <lineage>
        <taxon>Bacteria</taxon>
        <taxon>Pseudomonadati</taxon>
        <taxon>Pseudomonadota</taxon>
        <taxon>Alphaproteobacteria</taxon>
        <taxon>Hyphomicrobiales</taxon>
        <taxon>Phyllobacteriaceae</taxon>
        <taxon>Aquamicrobium</taxon>
    </lineage>
</organism>
<evidence type="ECO:0000313" key="5">
    <source>
        <dbReference type="Proteomes" id="UP000601789"/>
    </source>
</evidence>
<dbReference type="InterPro" id="IPR029063">
    <property type="entry name" value="SAM-dependent_MTases_sf"/>
</dbReference>
<reference evidence="4 5" key="1">
    <citation type="submission" date="2020-10" db="EMBL/GenBank/DDBJ databases">
        <title>Aquamicrobium zhengzhouensis sp. nov., a exopolysaccharide producing bacterium isolated from farmland soil.</title>
        <authorList>
            <person name="Wang X."/>
        </authorList>
    </citation>
    <scope>NUCLEOTIDE SEQUENCE [LARGE SCALE GENOMIC DNA]</scope>
    <source>
        <strain evidence="5">cd-1</strain>
    </source>
</reference>
<evidence type="ECO:0000256" key="3">
    <source>
        <dbReference type="ARBA" id="ARBA00030757"/>
    </source>
</evidence>
<evidence type="ECO:0000256" key="2">
    <source>
        <dbReference type="ARBA" id="ARBA00013346"/>
    </source>
</evidence>
<dbReference type="Gene3D" id="3.40.50.150">
    <property type="entry name" value="Vaccinia Virus protein VP39"/>
    <property type="match status" value="1"/>
</dbReference>
<proteinExistence type="inferred from homology"/>
<dbReference type="RefSeq" id="WP_198475763.1">
    <property type="nucleotide sequence ID" value="NZ_JADGMQ010000003.1"/>
</dbReference>
<dbReference type="CDD" id="cd02440">
    <property type="entry name" value="AdoMet_MTases"/>
    <property type="match status" value="1"/>
</dbReference>
<dbReference type="SUPFAM" id="SSF53335">
    <property type="entry name" value="S-adenosyl-L-methionine-dependent methyltransferases"/>
    <property type="match status" value="1"/>
</dbReference>
<dbReference type="PANTHER" id="PTHR11579">
    <property type="entry name" value="PROTEIN-L-ISOASPARTATE O-METHYLTRANSFERASE"/>
    <property type="match status" value="1"/>
</dbReference>
<dbReference type="Proteomes" id="UP000601789">
    <property type="component" value="Unassembled WGS sequence"/>
</dbReference>
<protein>
    <recommendedName>
        <fullName evidence="2">Protein-L-isoaspartate O-methyltransferase</fullName>
    </recommendedName>
    <alternativeName>
        <fullName evidence="3">Protein L-isoaspartyl methyltransferase</fullName>
    </alternativeName>
</protein>
<comment type="caution">
    <text evidence="4">The sequence shown here is derived from an EMBL/GenBank/DDBJ whole genome shotgun (WGS) entry which is preliminary data.</text>
</comment>
<name>A0ABS0SDB8_9HYPH</name>
<evidence type="ECO:0000313" key="4">
    <source>
        <dbReference type="EMBL" id="MBI1620423.1"/>
    </source>
</evidence>
<accession>A0ABS0SDB8</accession>
<comment type="similarity">
    <text evidence="1">Belongs to the methyltransferase superfamily. L-isoaspartyl/D-aspartyl protein methyltransferase family.</text>
</comment>